<keyword evidence="3" id="KW-0312">Gluconeogenesis</keyword>
<keyword evidence="3" id="KW-0324">Glycolysis</keyword>
<organism evidence="4 5">
    <name type="scientific">Enterococcus faecalis TX0630</name>
    <dbReference type="NCBI Taxonomy" id="749508"/>
    <lineage>
        <taxon>Bacteria</taxon>
        <taxon>Bacillati</taxon>
        <taxon>Bacillota</taxon>
        <taxon>Bacilli</taxon>
        <taxon>Lactobacillales</taxon>
        <taxon>Enterococcaceae</taxon>
        <taxon>Enterococcus</taxon>
    </lineage>
</organism>
<sequence>MEMIKMEQRKPIVIMNWSMRQNLISEAEEYAVDVLNHQSENHKVEVVLLPSMGTIHQVSKVLTGSQFAFGAQNMAEIDQGELSGEFSIQSLVDMHGKFVELGHWERRKLYNETDETINKKVKLALAYDISPIVCIGEIEEKDANNVIDEIKNPNYVQELKEELFLRIFNALYQIDRDKLKKIVIAYTPAWAVGKTKAASAPHISRAVAIIRNSLTELFGKDADNIRVVYGGTVSPENTKTMLDLADLDGVLLGRFGSDPERLQQTIEVVEQIRC</sequence>
<comment type="subunit">
    <text evidence="3">Homodimer.</text>
</comment>
<keyword evidence="3" id="KW-0963">Cytoplasm</keyword>
<dbReference type="Proteomes" id="UP000004933">
    <property type="component" value="Unassembled WGS sequence"/>
</dbReference>
<dbReference type="PROSITE" id="PS51440">
    <property type="entry name" value="TIM_2"/>
    <property type="match status" value="1"/>
</dbReference>
<keyword evidence="2 3" id="KW-0413">Isomerase</keyword>
<evidence type="ECO:0000256" key="3">
    <source>
        <dbReference type="RuleBase" id="RU363013"/>
    </source>
</evidence>
<dbReference type="Pfam" id="PF00121">
    <property type="entry name" value="TIM"/>
    <property type="match status" value="1"/>
</dbReference>
<dbReference type="InterPro" id="IPR013785">
    <property type="entry name" value="Aldolase_TIM"/>
</dbReference>
<dbReference type="InterPro" id="IPR000652">
    <property type="entry name" value="Triosephosphate_isomerase"/>
</dbReference>
<dbReference type="CDD" id="cd00311">
    <property type="entry name" value="TIM"/>
    <property type="match status" value="1"/>
</dbReference>
<dbReference type="EMBL" id="AEBE01000009">
    <property type="protein sequence ID" value="EFU91690.1"/>
    <property type="molecule type" value="Genomic_DNA"/>
</dbReference>
<evidence type="ECO:0000256" key="1">
    <source>
        <dbReference type="ARBA" id="ARBA00007422"/>
    </source>
</evidence>
<dbReference type="InterPro" id="IPR035990">
    <property type="entry name" value="TIM_sf"/>
</dbReference>
<dbReference type="GO" id="GO:0005737">
    <property type="term" value="C:cytoplasm"/>
    <property type="evidence" value="ECO:0007669"/>
    <property type="project" value="UniProtKB-SubCell"/>
</dbReference>
<comment type="catalytic activity">
    <reaction evidence="3">
        <text>D-glyceraldehyde 3-phosphate = dihydroxyacetone phosphate</text>
        <dbReference type="Rhea" id="RHEA:18585"/>
        <dbReference type="ChEBI" id="CHEBI:57642"/>
        <dbReference type="ChEBI" id="CHEBI:59776"/>
        <dbReference type="EC" id="5.3.1.1"/>
    </reaction>
</comment>
<gene>
    <name evidence="4" type="primary">tpiA</name>
    <name evidence="4" type="ORF">HMPREF9511_00283</name>
</gene>
<evidence type="ECO:0000313" key="4">
    <source>
        <dbReference type="EMBL" id="EFU91690.1"/>
    </source>
</evidence>
<reference evidence="4 5" key="1">
    <citation type="submission" date="2010-09" db="EMBL/GenBank/DDBJ databases">
        <authorList>
            <person name="Weinstock G."/>
            <person name="Sodergren E."/>
            <person name="Clifton S."/>
            <person name="Fulton L."/>
            <person name="Fulton B."/>
            <person name="Courtney L."/>
            <person name="Fronick C."/>
            <person name="Harrison M."/>
            <person name="Strong C."/>
            <person name="Farmer C."/>
            <person name="Delahaunty K."/>
            <person name="Markovic C."/>
            <person name="Hall O."/>
            <person name="Minx P."/>
            <person name="Tomlinson C."/>
            <person name="Mitreva M."/>
            <person name="Hou S."/>
            <person name="Chen J."/>
            <person name="Wollam A."/>
            <person name="Pepin K.H."/>
            <person name="Johnson M."/>
            <person name="Bhonagiri V."/>
            <person name="Zhang X."/>
            <person name="Suruliraj S."/>
            <person name="Warren W."/>
            <person name="Chinwalla A."/>
            <person name="Mardis E.R."/>
            <person name="Wilson R.K."/>
        </authorList>
    </citation>
    <scope>NUCLEOTIDE SEQUENCE [LARGE SCALE GENOMIC DNA]</scope>
    <source>
        <strain evidence="4 5">TX0630</strain>
    </source>
</reference>
<evidence type="ECO:0000256" key="2">
    <source>
        <dbReference type="ARBA" id="ARBA00023235"/>
    </source>
</evidence>
<dbReference type="SUPFAM" id="SSF51351">
    <property type="entry name" value="Triosephosphate isomerase (TIM)"/>
    <property type="match status" value="1"/>
</dbReference>
<evidence type="ECO:0000313" key="5">
    <source>
        <dbReference type="Proteomes" id="UP000004933"/>
    </source>
</evidence>
<comment type="subcellular location">
    <subcellularLocation>
        <location evidence="3">Cytoplasm</location>
    </subcellularLocation>
</comment>
<dbReference type="AlphaFoldDB" id="A0ABC9P9M8"/>
<comment type="caution">
    <text evidence="4">The sequence shown here is derived from an EMBL/GenBank/DDBJ whole genome shotgun (WGS) entry which is preliminary data.</text>
</comment>
<comment type="pathway">
    <text evidence="3">Carbohydrate biosynthesis; gluconeogenesis.</text>
</comment>
<comment type="pathway">
    <text evidence="3">Carbohydrate degradation; glycolysis; D-glyceraldehyde 3-phosphate from glycerone phosphate: step 1/1.</text>
</comment>
<dbReference type="GO" id="GO:0006094">
    <property type="term" value="P:gluconeogenesis"/>
    <property type="evidence" value="ECO:0007669"/>
    <property type="project" value="UniProtKB-KW"/>
</dbReference>
<dbReference type="PANTHER" id="PTHR21139:SF42">
    <property type="entry name" value="TRIOSEPHOSPHATE ISOMERASE"/>
    <property type="match status" value="1"/>
</dbReference>
<name>A0ABC9P9M8_ENTFL</name>
<comment type="similarity">
    <text evidence="1 3">Belongs to the triosephosphate isomerase family.</text>
</comment>
<dbReference type="GO" id="GO:0004807">
    <property type="term" value="F:triose-phosphate isomerase activity"/>
    <property type="evidence" value="ECO:0007669"/>
    <property type="project" value="UniProtKB-EC"/>
</dbReference>
<proteinExistence type="inferred from homology"/>
<dbReference type="Gene3D" id="3.20.20.70">
    <property type="entry name" value="Aldolase class I"/>
    <property type="match status" value="1"/>
</dbReference>
<protein>
    <recommendedName>
        <fullName evidence="3">Triosephosphate isomerase</fullName>
        <ecNumber evidence="3">5.3.1.1</ecNumber>
    </recommendedName>
</protein>
<dbReference type="PANTHER" id="PTHR21139">
    <property type="entry name" value="TRIOSEPHOSPHATE ISOMERASE"/>
    <property type="match status" value="1"/>
</dbReference>
<dbReference type="GO" id="GO:0006096">
    <property type="term" value="P:glycolytic process"/>
    <property type="evidence" value="ECO:0007669"/>
    <property type="project" value="UniProtKB-KW"/>
</dbReference>
<dbReference type="EC" id="5.3.1.1" evidence="3"/>
<accession>A0ABC9P9M8</accession>